<protein>
    <recommendedName>
        <fullName evidence="6">Exonuclease domain-containing protein</fullName>
    </recommendedName>
</protein>
<evidence type="ECO:0000313" key="5">
    <source>
        <dbReference type="Proteomes" id="UP001153076"/>
    </source>
</evidence>
<comment type="caution">
    <text evidence="4">The sequence shown here is derived from an EMBL/GenBank/DDBJ whole genome shotgun (WGS) entry which is preliminary data.</text>
</comment>
<evidence type="ECO:0008006" key="6">
    <source>
        <dbReference type="Google" id="ProtNLM"/>
    </source>
</evidence>
<dbReference type="GO" id="GO:0003676">
    <property type="term" value="F:nucleic acid binding"/>
    <property type="evidence" value="ECO:0007669"/>
    <property type="project" value="InterPro"/>
</dbReference>
<keyword evidence="2" id="KW-0378">Hydrolase</keyword>
<dbReference type="PANTHER" id="PTHR23044:SF61">
    <property type="entry name" value="3'-5' EXORIBONUCLEASE 1-RELATED"/>
    <property type="match status" value="1"/>
</dbReference>
<dbReference type="InterPro" id="IPR051274">
    <property type="entry name" value="3-5_Exoribonuclease"/>
</dbReference>
<dbReference type="OrthoDB" id="448399at2759"/>
<dbReference type="InterPro" id="IPR047201">
    <property type="entry name" value="ERI-1_3'hExo-like"/>
</dbReference>
<evidence type="ECO:0000313" key="4">
    <source>
        <dbReference type="EMBL" id="KAJ8439685.1"/>
    </source>
</evidence>
<accession>A0A9Q1KA25</accession>
<dbReference type="InterPro" id="IPR036397">
    <property type="entry name" value="RNaseH_sf"/>
</dbReference>
<keyword evidence="3" id="KW-0269">Exonuclease</keyword>
<keyword evidence="1" id="KW-0540">Nuclease</keyword>
<keyword evidence="5" id="KW-1185">Reference proteome</keyword>
<dbReference type="AlphaFoldDB" id="A0A9Q1KA25"/>
<gene>
    <name evidence="4" type="ORF">Cgig2_022213</name>
</gene>
<proteinExistence type="predicted"/>
<dbReference type="EMBL" id="JAKOGI010000211">
    <property type="protein sequence ID" value="KAJ8439685.1"/>
    <property type="molecule type" value="Genomic_DNA"/>
</dbReference>
<dbReference type="InterPro" id="IPR012337">
    <property type="entry name" value="RNaseH-like_sf"/>
</dbReference>
<name>A0A9Q1KA25_9CARY</name>
<dbReference type="Gene3D" id="3.30.420.10">
    <property type="entry name" value="Ribonuclease H-like superfamily/Ribonuclease H"/>
    <property type="match status" value="1"/>
</dbReference>
<evidence type="ECO:0000256" key="1">
    <source>
        <dbReference type="ARBA" id="ARBA00022722"/>
    </source>
</evidence>
<dbReference type="GO" id="GO:0000175">
    <property type="term" value="F:3'-5'-RNA exonuclease activity"/>
    <property type="evidence" value="ECO:0007669"/>
    <property type="project" value="InterPro"/>
</dbReference>
<dbReference type="PANTHER" id="PTHR23044">
    <property type="entry name" value="3'-5' EXONUCLEASE ERI1-RELATED"/>
    <property type="match status" value="1"/>
</dbReference>
<evidence type="ECO:0000256" key="3">
    <source>
        <dbReference type="ARBA" id="ARBA00022839"/>
    </source>
</evidence>
<organism evidence="4 5">
    <name type="scientific">Carnegiea gigantea</name>
    <dbReference type="NCBI Taxonomy" id="171969"/>
    <lineage>
        <taxon>Eukaryota</taxon>
        <taxon>Viridiplantae</taxon>
        <taxon>Streptophyta</taxon>
        <taxon>Embryophyta</taxon>
        <taxon>Tracheophyta</taxon>
        <taxon>Spermatophyta</taxon>
        <taxon>Magnoliopsida</taxon>
        <taxon>eudicotyledons</taxon>
        <taxon>Gunneridae</taxon>
        <taxon>Pentapetalae</taxon>
        <taxon>Caryophyllales</taxon>
        <taxon>Cactineae</taxon>
        <taxon>Cactaceae</taxon>
        <taxon>Cactoideae</taxon>
        <taxon>Echinocereeae</taxon>
        <taxon>Carnegiea</taxon>
    </lineage>
</organism>
<dbReference type="SUPFAM" id="SSF53098">
    <property type="entry name" value="Ribonuclease H-like"/>
    <property type="match status" value="1"/>
</dbReference>
<sequence>MASCRTSYSVPLIRRSSTLFSQIHFCTFPPSSRPVSRARCVTLSASRSIQYSSNSDPASDIFTMKRTWQPMCLYYTQGKCTMMDDRSHLDKFSHSCSEPLEANIAKSKKLHSQHVDFFLVLDLEGKVEILEFPVIVVDAKTMEVVNFFHRFVRPSNMTGHRIKEYIEGKYGKLGIDRYLSDSLKACRTVPCHCVDTVWKNHGCISSVWHDTAMPFVDVIREFEAWMALHNFWRKEHSGPLQKAAFLFMVSFTDSGNWDIKTKIPQQCRVSGMKIPPYFTEWINLKDIYLNFYHRKALGMRTMLNELQIPLLGSHHLGIDDTKNIARLLQKMLADGALIHITARRNPANPETIEFLFKNRIRYHSLRAPHHVCELQKCLNLLVTSLSRLGSLLLDLTKLIPPHPSKVAEIKPCHD</sequence>
<evidence type="ECO:0000256" key="2">
    <source>
        <dbReference type="ARBA" id="ARBA00022801"/>
    </source>
</evidence>
<dbReference type="Proteomes" id="UP001153076">
    <property type="component" value="Unassembled WGS sequence"/>
</dbReference>
<reference evidence="4" key="1">
    <citation type="submission" date="2022-04" db="EMBL/GenBank/DDBJ databases">
        <title>Carnegiea gigantea Genome sequencing and assembly v2.</title>
        <authorList>
            <person name="Copetti D."/>
            <person name="Sanderson M.J."/>
            <person name="Burquez A."/>
            <person name="Wojciechowski M.F."/>
        </authorList>
    </citation>
    <scope>NUCLEOTIDE SEQUENCE</scope>
    <source>
        <strain evidence="4">SGP5-SGP5p</strain>
        <tissue evidence="4">Aerial part</tissue>
    </source>
</reference>
<dbReference type="CDD" id="cd06133">
    <property type="entry name" value="ERI-1_3'hExo_like"/>
    <property type="match status" value="1"/>
</dbReference>